<evidence type="ECO:0000256" key="1">
    <source>
        <dbReference type="SAM" id="MobiDB-lite"/>
    </source>
</evidence>
<protein>
    <recommendedName>
        <fullName evidence="3">PiggyBac transposable element-derived protein domain-containing protein</fullName>
    </recommendedName>
</protein>
<feature type="compositionally biased region" description="Polar residues" evidence="1">
    <location>
        <begin position="1"/>
        <end position="15"/>
    </location>
</feature>
<feature type="region of interest" description="Disordered" evidence="1">
    <location>
        <begin position="1"/>
        <end position="61"/>
    </location>
</feature>
<evidence type="ECO:0008006" key="3">
    <source>
        <dbReference type="Google" id="ProtNLM"/>
    </source>
</evidence>
<accession>A0A1B6J5J7</accession>
<sequence>NIPSDHSLTDFSSGSGEEYVPDYEDLETSDKETPGNEDDVSDNGSVVGDRPAGRLNPWLRIYPPEPEKDIRSQFQVRNPGIKNCPPRNSRPIEYLNLFLTAAFWQLLTRETNAYADRAIAKKRNEGTLSRNSRWKKWSP</sequence>
<evidence type="ECO:0000313" key="2">
    <source>
        <dbReference type="EMBL" id="JAS94427.1"/>
    </source>
</evidence>
<organism evidence="2">
    <name type="scientific">Homalodisca liturata</name>
    <dbReference type="NCBI Taxonomy" id="320908"/>
    <lineage>
        <taxon>Eukaryota</taxon>
        <taxon>Metazoa</taxon>
        <taxon>Ecdysozoa</taxon>
        <taxon>Arthropoda</taxon>
        <taxon>Hexapoda</taxon>
        <taxon>Insecta</taxon>
        <taxon>Pterygota</taxon>
        <taxon>Neoptera</taxon>
        <taxon>Paraneoptera</taxon>
        <taxon>Hemiptera</taxon>
        <taxon>Auchenorrhyncha</taxon>
        <taxon>Membracoidea</taxon>
        <taxon>Cicadellidae</taxon>
        <taxon>Cicadellinae</taxon>
        <taxon>Proconiini</taxon>
        <taxon>Homalodisca</taxon>
    </lineage>
</organism>
<proteinExistence type="predicted"/>
<dbReference type="EMBL" id="GECU01013279">
    <property type="protein sequence ID" value="JAS94427.1"/>
    <property type="molecule type" value="Transcribed_RNA"/>
</dbReference>
<feature type="non-terminal residue" evidence="2">
    <location>
        <position position="139"/>
    </location>
</feature>
<name>A0A1B6J5J7_9HEMI</name>
<feature type="non-terminal residue" evidence="2">
    <location>
        <position position="1"/>
    </location>
</feature>
<gene>
    <name evidence="2" type="ORF">g.59030</name>
</gene>
<dbReference type="AlphaFoldDB" id="A0A1B6J5J7"/>
<reference evidence="2" key="1">
    <citation type="submission" date="2015-11" db="EMBL/GenBank/DDBJ databases">
        <title>De novo transcriptome assembly of four potential Pierce s Disease insect vectors from Arizona vineyards.</title>
        <authorList>
            <person name="Tassone E.E."/>
        </authorList>
    </citation>
    <scope>NUCLEOTIDE SEQUENCE</scope>
</reference>